<protein>
    <recommendedName>
        <fullName evidence="3">NACHT-NTPase and P-loop NTPases N-terminal domain-containing protein</fullName>
    </recommendedName>
</protein>
<reference evidence="1 2" key="1">
    <citation type="submission" date="2017-06" db="EMBL/GenBank/DDBJ databases">
        <title>Comparative genomic analysis of Ambrosia Fusariam Clade fungi.</title>
        <authorList>
            <person name="Stajich J.E."/>
            <person name="Carrillo J."/>
            <person name="Kijimoto T."/>
            <person name="Eskalen A."/>
            <person name="O'Donnell K."/>
            <person name="Kasson M."/>
        </authorList>
    </citation>
    <scope>NUCLEOTIDE SEQUENCE [LARGE SCALE GENOMIC DNA]</scope>
    <source>
        <strain evidence="1 2">NRRL62584</strain>
    </source>
</reference>
<name>A0A428Q5Z6_9HYPO</name>
<comment type="caution">
    <text evidence="1">The sequence shown here is derived from an EMBL/GenBank/DDBJ whole genome shotgun (WGS) entry which is preliminary data.</text>
</comment>
<evidence type="ECO:0008006" key="3">
    <source>
        <dbReference type="Google" id="ProtNLM"/>
    </source>
</evidence>
<keyword evidence="2" id="KW-1185">Reference proteome</keyword>
<dbReference type="EMBL" id="NKCI01000056">
    <property type="protein sequence ID" value="RSL60726.1"/>
    <property type="molecule type" value="Genomic_DNA"/>
</dbReference>
<proteinExistence type="predicted"/>
<dbReference type="Proteomes" id="UP000288168">
    <property type="component" value="Unassembled WGS sequence"/>
</dbReference>
<dbReference type="OrthoDB" id="3559235at2759"/>
<evidence type="ECO:0000313" key="1">
    <source>
        <dbReference type="EMBL" id="RSL60726.1"/>
    </source>
</evidence>
<sequence length="395" mass="43212">MVDPVGATAAATATIGQSLEFIRRVNTTIDLYKNGNARLEYICKDLCGTIEIIELVENLEALRTKGIIKALDNMHKHAEELDVHVKRVKEKYGTGSPFRRALNQFMSGPEELEYTNKMVAELTTLKATLILQIQVAHVDLFVKRGQEQENESGFTHVLDSVVLHQVNQAVEQRLGKGKGLKIAEVLQGKKPDENGMIGLTQEEYDSLVFHSSGEDGTNNQQGTIRVANNRAGEDALQVNGFVDDAWVGFNHNLTIEHNEAQGRATQINNPINQLTFDKVLASRTRDLEIKARASQGQYWPPPPPMPPQQPMKGLPQAWPYPPWPYYGQPGAVEYANAPGNGTQGGFTGPGQVSMPEQQVSVVVSQVRPDNNGTCDNTGVPLGGTSCHKGEIVSPG</sequence>
<dbReference type="AlphaFoldDB" id="A0A428Q5Z6"/>
<gene>
    <name evidence="1" type="ORF">CEP54_006588</name>
</gene>
<organism evidence="1 2">
    <name type="scientific">Fusarium duplospermum</name>
    <dbReference type="NCBI Taxonomy" id="1325734"/>
    <lineage>
        <taxon>Eukaryota</taxon>
        <taxon>Fungi</taxon>
        <taxon>Dikarya</taxon>
        <taxon>Ascomycota</taxon>
        <taxon>Pezizomycotina</taxon>
        <taxon>Sordariomycetes</taxon>
        <taxon>Hypocreomycetidae</taxon>
        <taxon>Hypocreales</taxon>
        <taxon>Nectriaceae</taxon>
        <taxon>Fusarium</taxon>
        <taxon>Fusarium solani species complex</taxon>
    </lineage>
</organism>
<accession>A0A428Q5Z6</accession>
<evidence type="ECO:0000313" key="2">
    <source>
        <dbReference type="Proteomes" id="UP000288168"/>
    </source>
</evidence>